<dbReference type="GO" id="GO:0043531">
    <property type="term" value="F:ADP binding"/>
    <property type="evidence" value="ECO:0007669"/>
    <property type="project" value="InterPro"/>
</dbReference>
<dbReference type="EMBL" id="JACHJS010000001">
    <property type="protein sequence ID" value="MBB4964852.1"/>
    <property type="molecule type" value="Genomic_DNA"/>
</dbReference>
<dbReference type="PANTHER" id="PTHR47691:SF3">
    <property type="entry name" value="HTH-TYPE TRANSCRIPTIONAL REGULATOR RV0890C-RELATED"/>
    <property type="match status" value="1"/>
</dbReference>
<protein>
    <submittedName>
        <fullName evidence="1">PAS domain-containing protein</fullName>
    </submittedName>
</protein>
<dbReference type="PRINTS" id="PR00364">
    <property type="entry name" value="DISEASERSIST"/>
</dbReference>
<evidence type="ECO:0000313" key="1">
    <source>
        <dbReference type="EMBL" id="MBB4964852.1"/>
    </source>
</evidence>
<reference evidence="1 2" key="1">
    <citation type="submission" date="2020-08" db="EMBL/GenBank/DDBJ databases">
        <title>Sequencing the genomes of 1000 actinobacteria strains.</title>
        <authorList>
            <person name="Klenk H.-P."/>
        </authorList>
    </citation>
    <scope>NUCLEOTIDE SEQUENCE [LARGE SCALE GENOMIC DNA]</scope>
    <source>
        <strain evidence="1 2">DSM 45084</strain>
    </source>
</reference>
<dbReference type="InterPro" id="IPR027417">
    <property type="entry name" value="P-loop_NTPase"/>
</dbReference>
<organism evidence="1 2">
    <name type="scientific">Saccharothrix violaceirubra</name>
    <dbReference type="NCBI Taxonomy" id="413306"/>
    <lineage>
        <taxon>Bacteria</taxon>
        <taxon>Bacillati</taxon>
        <taxon>Actinomycetota</taxon>
        <taxon>Actinomycetes</taxon>
        <taxon>Pseudonocardiales</taxon>
        <taxon>Pseudonocardiaceae</taxon>
        <taxon>Saccharothrix</taxon>
    </lineage>
</organism>
<dbReference type="Gene3D" id="1.25.40.10">
    <property type="entry name" value="Tetratricopeptide repeat domain"/>
    <property type="match status" value="1"/>
</dbReference>
<dbReference type="InterPro" id="IPR011990">
    <property type="entry name" value="TPR-like_helical_dom_sf"/>
</dbReference>
<dbReference type="Gene3D" id="3.40.50.300">
    <property type="entry name" value="P-loop containing nucleotide triphosphate hydrolases"/>
    <property type="match status" value="1"/>
</dbReference>
<accession>A0A7W7T1I7</accession>
<gene>
    <name evidence="1" type="ORF">F4559_002211</name>
</gene>
<sequence>MPRRLPPPPALFTARRHELARLDAWLATDRTPLVVLTGPGGIGKSALAAQWLDGVRDRFPDAALHTDLGDPASDPVEDFLRASGVPAHRMPDDPVLLYRALVARRRVAVLLDDAKSAEQVRPLLPDAGVAVVTSRSPLGLDGARVVEVPPLGPDSSLELLERLVGSRVVAERPAAEELVRRCGGSPLALGIVGARLAAGSARTLAAELCALRAEGVAVDPTDAGTTEPLFDLVRSGLPARHARALRLCALLPGPSFDAVGAAVATGEPECRVAALLADLTEWNLLTDAPDGRHRYHALVRAQARQVRVAEHEAARRRIAEWYVVLGRSAPAGELRAAARMAIRSGWPDLVWRLGEALAGRCRADARVPVLEAAADAARRADDRAAQARLTVALADARTRSGRFAAAVRAATEAVLLADRAGDTVTVARAMRRVGRIAVAARRASGHPPVG</sequence>
<comment type="caution">
    <text evidence="1">The sequence shown here is derived from an EMBL/GenBank/DDBJ whole genome shotgun (WGS) entry which is preliminary data.</text>
</comment>
<proteinExistence type="predicted"/>
<dbReference type="AlphaFoldDB" id="A0A7W7T1I7"/>
<evidence type="ECO:0000313" key="2">
    <source>
        <dbReference type="Proteomes" id="UP000542674"/>
    </source>
</evidence>
<dbReference type="RefSeq" id="WP_184668112.1">
    <property type="nucleotide sequence ID" value="NZ_BAABAI010000015.1"/>
</dbReference>
<keyword evidence="2" id="KW-1185">Reference proteome</keyword>
<dbReference type="PANTHER" id="PTHR47691">
    <property type="entry name" value="REGULATOR-RELATED"/>
    <property type="match status" value="1"/>
</dbReference>
<dbReference type="Proteomes" id="UP000542674">
    <property type="component" value="Unassembled WGS sequence"/>
</dbReference>
<name>A0A7W7T1I7_9PSEU</name>
<dbReference type="SUPFAM" id="SSF52540">
    <property type="entry name" value="P-loop containing nucleoside triphosphate hydrolases"/>
    <property type="match status" value="1"/>
</dbReference>